<feature type="compositionally biased region" description="Polar residues" evidence="2">
    <location>
        <begin position="337"/>
        <end position="350"/>
    </location>
</feature>
<dbReference type="PANTHER" id="PTHR22545">
    <property type="entry name" value="CENTROSOMAL PROTEIN OF 95 KDA"/>
    <property type="match status" value="1"/>
</dbReference>
<feature type="region of interest" description="Disordered" evidence="2">
    <location>
        <begin position="260"/>
        <end position="366"/>
    </location>
</feature>
<feature type="compositionally biased region" description="Basic and acidic residues" evidence="2">
    <location>
        <begin position="446"/>
        <end position="466"/>
    </location>
</feature>
<feature type="region of interest" description="Disordered" evidence="2">
    <location>
        <begin position="754"/>
        <end position="781"/>
    </location>
</feature>
<feature type="compositionally biased region" description="Basic and acidic residues" evidence="2">
    <location>
        <begin position="629"/>
        <end position="639"/>
    </location>
</feature>
<feature type="coiled-coil region" evidence="1">
    <location>
        <begin position="822"/>
        <end position="896"/>
    </location>
</feature>
<evidence type="ECO:0000313" key="5">
    <source>
        <dbReference type="Proteomes" id="UP001591681"/>
    </source>
</evidence>
<feature type="region of interest" description="Disordered" evidence="2">
    <location>
        <begin position="415"/>
        <end position="481"/>
    </location>
</feature>
<dbReference type="InterPro" id="IPR044039">
    <property type="entry name" value="DUF5745"/>
</dbReference>
<keyword evidence="1" id="KW-0175">Coiled coil</keyword>
<organism evidence="4 5">
    <name type="scientific">Coilia grayii</name>
    <name type="common">Gray's grenadier anchovy</name>
    <dbReference type="NCBI Taxonomy" id="363190"/>
    <lineage>
        <taxon>Eukaryota</taxon>
        <taxon>Metazoa</taxon>
        <taxon>Chordata</taxon>
        <taxon>Craniata</taxon>
        <taxon>Vertebrata</taxon>
        <taxon>Euteleostomi</taxon>
        <taxon>Actinopterygii</taxon>
        <taxon>Neopterygii</taxon>
        <taxon>Teleostei</taxon>
        <taxon>Clupei</taxon>
        <taxon>Clupeiformes</taxon>
        <taxon>Clupeoidei</taxon>
        <taxon>Engraulidae</taxon>
        <taxon>Coilinae</taxon>
        <taxon>Coilia</taxon>
    </lineage>
</organism>
<feature type="compositionally biased region" description="Low complexity" evidence="2">
    <location>
        <begin position="648"/>
        <end position="663"/>
    </location>
</feature>
<feature type="compositionally biased region" description="Basic and acidic residues" evidence="2">
    <location>
        <begin position="754"/>
        <end position="765"/>
    </location>
</feature>
<gene>
    <name evidence="4" type="ORF">ACEWY4_018287</name>
</gene>
<name>A0ABD1JMP3_9TELE</name>
<evidence type="ECO:0000256" key="2">
    <source>
        <dbReference type="SAM" id="MobiDB-lite"/>
    </source>
</evidence>
<feature type="domain" description="DUF5745" evidence="3">
    <location>
        <begin position="49"/>
        <end position="107"/>
    </location>
</feature>
<evidence type="ECO:0000313" key="4">
    <source>
        <dbReference type="EMBL" id="KAL2087228.1"/>
    </source>
</evidence>
<evidence type="ECO:0000259" key="3">
    <source>
        <dbReference type="Pfam" id="PF19016"/>
    </source>
</evidence>
<dbReference type="Proteomes" id="UP001591681">
    <property type="component" value="Unassembled WGS sequence"/>
</dbReference>
<accession>A0ABD1JMP3</accession>
<dbReference type="Pfam" id="PF19016">
    <property type="entry name" value="DUF5745"/>
    <property type="match status" value="1"/>
</dbReference>
<keyword evidence="5" id="KW-1185">Reference proteome</keyword>
<feature type="region of interest" description="Disordered" evidence="2">
    <location>
        <begin position="502"/>
        <end position="578"/>
    </location>
</feature>
<comment type="caution">
    <text evidence="4">The sequence shown here is derived from an EMBL/GenBank/DDBJ whole genome shotgun (WGS) entry which is preliminary data.</text>
</comment>
<protein>
    <recommendedName>
        <fullName evidence="3">DUF5745 domain-containing protein</fullName>
    </recommendedName>
</protein>
<feature type="compositionally biased region" description="Low complexity" evidence="2">
    <location>
        <begin position="283"/>
        <end position="318"/>
    </location>
</feature>
<feature type="compositionally biased region" description="Low complexity" evidence="2">
    <location>
        <begin position="152"/>
        <end position="165"/>
    </location>
</feature>
<feature type="compositionally biased region" description="Basic and acidic residues" evidence="2">
    <location>
        <begin position="357"/>
        <end position="366"/>
    </location>
</feature>
<feature type="compositionally biased region" description="Basic and acidic residues" evidence="2">
    <location>
        <begin position="508"/>
        <end position="528"/>
    </location>
</feature>
<feature type="region of interest" description="Disordered" evidence="2">
    <location>
        <begin position="629"/>
        <end position="681"/>
    </location>
</feature>
<proteinExistence type="predicted"/>
<reference evidence="4 5" key="1">
    <citation type="submission" date="2024-09" db="EMBL/GenBank/DDBJ databases">
        <title>A chromosome-level genome assembly of Gray's grenadier anchovy, Coilia grayii.</title>
        <authorList>
            <person name="Fu Z."/>
        </authorList>
    </citation>
    <scope>NUCLEOTIDE SEQUENCE [LARGE SCALE GENOMIC DNA]</scope>
    <source>
        <strain evidence="4">G4</strain>
        <tissue evidence="4">Muscle</tissue>
    </source>
</reference>
<dbReference type="PANTHER" id="PTHR22545:SF0">
    <property type="entry name" value="CENTROSOMAL PROTEIN OF 95 KDA"/>
    <property type="match status" value="1"/>
</dbReference>
<dbReference type="EMBL" id="JBHFQA010000015">
    <property type="protein sequence ID" value="KAL2087228.1"/>
    <property type="molecule type" value="Genomic_DNA"/>
</dbReference>
<dbReference type="InterPro" id="IPR026619">
    <property type="entry name" value="CEP95"/>
</dbReference>
<sequence>MGTEERDWVEVANDLLCKCHINLRLRRLTDCDANVFVALYEVILSDKVPDFIAVPGSQEDDIHNVQSVIDSLALDYLHISLSHITGENIVRGDHESIRNLLEIFDGLLEYLTEQLSEDEELQNGGGQPNEEAHGKGPEAVQPGETEHEEMMSQASSAHSAIQSSKHSVHSWNGEESESTAELIRLGDSARTFSKKEGALLPLPISQSGGPDATSGAHTGPATVTLAATAVAHNIVTTSGSVTVPGSTATLLREPLRSAIPLQPPFQTTPQRHGPTPTAATQASTHSQYHSQSPSSSSLQSPDSLKEQQQPGLPLSSLQNGHSPGPIVDGLRSGHLLSPSSPCSPVTSERSVSSKRRANGEGRHEAELTTTVAAAAGPRRVLFRTQPDVLLLSMCEELEGGSLLNGHVDQEVHINGETQGKDQEETLQLSSSSSSSQRREHGRRSRERGLPRRERVGVPEGRQEPLSRRSQRNRQAEEELHQMSEKLARRLEELDQMLKRALGESSEGAEVHEEEQQSHHSDSVMECRRPGRSTDLPLVNGVMRTRSLSPSPPPSLRRGLQAQPEEAAPHDSRQHMARTRRRELRELHSQRRRGQMVGKAYKEELKRYEDDEQVDMAKDRLLIQETEREYREALRREGPRSPKSAEGGSPKTPASQSSSRSRLSPSRHRHTQPRKAPAMKLKENDLLPTLLEEFPGLTLSPHALSRMWKQQLRQVDHLNAPENQRSRVKLANQVEEAQKRHDLLVDIIRKEQEHNRRLKDQRERVQQQKSTQNKLREQRQQVARAKKYYSDYHLQLRSRLARARTREEKLFKQIFEEGVELQKARLREERAYAKEQRQEHQRRHCTELEAMENYYRDQLSLLAETLAQERQDIQVRKKAQEKALQKLKRELRSKMEQEIGELQRIIIQNDEDDYFRDLEAERLRRRLHMASFQYNTSCLH</sequence>
<dbReference type="AlphaFoldDB" id="A0ABD1JMP3"/>
<feature type="compositionally biased region" description="Low complexity" evidence="2">
    <location>
        <begin position="426"/>
        <end position="435"/>
    </location>
</feature>
<evidence type="ECO:0000256" key="1">
    <source>
        <dbReference type="SAM" id="Coils"/>
    </source>
</evidence>
<feature type="region of interest" description="Disordered" evidence="2">
    <location>
        <begin position="117"/>
        <end position="176"/>
    </location>
</feature>